<gene>
    <name evidence="3" type="ORF">MYCTH_2058711</name>
</gene>
<reference evidence="3 4" key="1">
    <citation type="journal article" date="2011" name="Nat. Biotechnol.">
        <title>Comparative genomic analysis of the thermophilic biomass-degrading fungi Myceliophthora thermophila and Thielavia terrestris.</title>
        <authorList>
            <person name="Berka R.M."/>
            <person name="Grigoriev I.V."/>
            <person name="Otillar R."/>
            <person name="Salamov A."/>
            <person name="Grimwood J."/>
            <person name="Reid I."/>
            <person name="Ishmael N."/>
            <person name="John T."/>
            <person name="Darmond C."/>
            <person name="Moisan M.-C."/>
            <person name="Henrissat B."/>
            <person name="Coutinho P.M."/>
            <person name="Lombard V."/>
            <person name="Natvig D.O."/>
            <person name="Lindquist E."/>
            <person name="Schmutz J."/>
            <person name="Lucas S."/>
            <person name="Harris P."/>
            <person name="Powlowski J."/>
            <person name="Bellemare A."/>
            <person name="Taylor D."/>
            <person name="Butler G."/>
            <person name="de Vries R.P."/>
            <person name="Allijn I.E."/>
            <person name="van den Brink J."/>
            <person name="Ushinsky S."/>
            <person name="Storms R."/>
            <person name="Powell A.J."/>
            <person name="Paulsen I.T."/>
            <person name="Elbourne L.D.H."/>
            <person name="Baker S.E."/>
            <person name="Magnuson J."/>
            <person name="LaBoissiere S."/>
            <person name="Clutterbuck A.J."/>
            <person name="Martinez D."/>
            <person name="Wogulis M."/>
            <person name="de Leon A.L."/>
            <person name="Rey M.W."/>
            <person name="Tsang A."/>
        </authorList>
    </citation>
    <scope>NUCLEOTIDE SEQUENCE [LARGE SCALE GENOMIC DNA]</scope>
    <source>
        <strain evidence="4">ATCC 42464 / BCRC 31852 / DSM 1799</strain>
    </source>
</reference>
<feature type="domain" description="ThuA-like" evidence="2">
    <location>
        <begin position="6"/>
        <end position="249"/>
    </location>
</feature>
<feature type="compositionally biased region" description="Low complexity" evidence="1">
    <location>
        <begin position="153"/>
        <end position="165"/>
    </location>
</feature>
<dbReference type="InterPro" id="IPR029062">
    <property type="entry name" value="Class_I_gatase-like"/>
</dbReference>
<feature type="region of interest" description="Disordered" evidence="1">
    <location>
        <begin position="141"/>
        <end position="165"/>
    </location>
</feature>
<name>G2QA40_THET4</name>
<sequence length="260" mass="28292">MPDPFRVLVFSRTTAYRHDSIPAGIRALHRLASASAAGRHPFTVDDSEDPAVFSPGSLSAYRVIVLLQCSGEFLDGAQLGALRGFVQAGGGIVAVHCASFAMQSSEWYGHLIGAVFDNHPEPQVGLVKLLDPKHPVMSLRACDQDGGADRPAQEPQEPQEPKQAQLERVWKDEWYNFKAHPRATSDGLHVLLGVDEKSYEGGAHGEDHPIAWCQTFDGGRCFYTALGHFDEAYEDDWFVGQLHGGILWTAGLAEDPSGGN</sequence>
<dbReference type="OrthoDB" id="3482285at2759"/>
<protein>
    <recommendedName>
        <fullName evidence="2">ThuA-like domain-containing protein</fullName>
    </recommendedName>
</protein>
<dbReference type="InParanoid" id="G2QA40"/>
<dbReference type="SUPFAM" id="SSF52317">
    <property type="entry name" value="Class I glutamine amidotransferase-like"/>
    <property type="match status" value="1"/>
</dbReference>
<dbReference type="PANTHER" id="PTHR40469:SF2">
    <property type="entry name" value="GALACTOSE-BINDING DOMAIN-LIKE SUPERFAMILY PROTEIN"/>
    <property type="match status" value="1"/>
</dbReference>
<dbReference type="OMA" id="FTDEWYD"/>
<dbReference type="EMBL" id="CP003003">
    <property type="protein sequence ID" value="AEO55788.1"/>
    <property type="molecule type" value="Genomic_DNA"/>
</dbReference>
<dbReference type="VEuPathDB" id="FungiDB:MYCTH_2058711"/>
<evidence type="ECO:0000313" key="4">
    <source>
        <dbReference type="Proteomes" id="UP000007322"/>
    </source>
</evidence>
<dbReference type="HOGENOM" id="CLU_057383_1_2_1"/>
<dbReference type="Pfam" id="PF06283">
    <property type="entry name" value="ThuA"/>
    <property type="match status" value="1"/>
</dbReference>
<evidence type="ECO:0000256" key="1">
    <source>
        <dbReference type="SAM" id="MobiDB-lite"/>
    </source>
</evidence>
<accession>G2QA40</accession>
<keyword evidence="4" id="KW-1185">Reference proteome</keyword>
<dbReference type="InterPro" id="IPR029010">
    <property type="entry name" value="ThuA-like"/>
</dbReference>
<dbReference type="RefSeq" id="XP_003661033.1">
    <property type="nucleotide sequence ID" value="XM_003660985.1"/>
</dbReference>
<dbReference type="eggNOG" id="ENOG502RZ2Z">
    <property type="taxonomic scope" value="Eukaryota"/>
</dbReference>
<dbReference type="Proteomes" id="UP000007322">
    <property type="component" value="Chromosome 2"/>
</dbReference>
<dbReference type="PANTHER" id="PTHR40469">
    <property type="entry name" value="SECRETED GLYCOSYL HYDROLASE"/>
    <property type="match status" value="1"/>
</dbReference>
<proteinExistence type="predicted"/>
<dbReference type="AlphaFoldDB" id="G2QA40"/>
<organism evidence="3 4">
    <name type="scientific">Thermothelomyces thermophilus (strain ATCC 42464 / BCRC 31852 / DSM 1799)</name>
    <name type="common">Sporotrichum thermophile</name>
    <dbReference type="NCBI Taxonomy" id="573729"/>
    <lineage>
        <taxon>Eukaryota</taxon>
        <taxon>Fungi</taxon>
        <taxon>Dikarya</taxon>
        <taxon>Ascomycota</taxon>
        <taxon>Pezizomycotina</taxon>
        <taxon>Sordariomycetes</taxon>
        <taxon>Sordariomycetidae</taxon>
        <taxon>Sordariales</taxon>
        <taxon>Chaetomiaceae</taxon>
        <taxon>Thermothelomyces</taxon>
    </lineage>
</organism>
<evidence type="ECO:0000313" key="3">
    <source>
        <dbReference type="EMBL" id="AEO55788.1"/>
    </source>
</evidence>
<dbReference type="KEGG" id="mtm:MYCTH_2058711"/>
<dbReference type="GeneID" id="11511740"/>
<evidence type="ECO:0000259" key="2">
    <source>
        <dbReference type="Pfam" id="PF06283"/>
    </source>
</evidence>
<dbReference type="Gene3D" id="3.40.50.880">
    <property type="match status" value="1"/>
</dbReference>